<dbReference type="InterPro" id="IPR018531">
    <property type="entry name" value="DUF1993"/>
</dbReference>
<organism evidence="1 2">
    <name type="scientific">Acrodontium crateriforme</name>
    <dbReference type="NCBI Taxonomy" id="150365"/>
    <lineage>
        <taxon>Eukaryota</taxon>
        <taxon>Fungi</taxon>
        <taxon>Dikarya</taxon>
        <taxon>Ascomycota</taxon>
        <taxon>Pezizomycotina</taxon>
        <taxon>Dothideomycetes</taxon>
        <taxon>Dothideomycetidae</taxon>
        <taxon>Mycosphaerellales</taxon>
        <taxon>Teratosphaeriaceae</taxon>
        <taxon>Acrodontium</taxon>
    </lineage>
</organism>
<keyword evidence="2" id="KW-1185">Reference proteome</keyword>
<dbReference type="SUPFAM" id="SSF109854">
    <property type="entry name" value="DinB/YfiT-like putative metalloenzymes"/>
    <property type="match status" value="1"/>
</dbReference>
<reference evidence="1 2" key="1">
    <citation type="submission" date="2023-11" db="EMBL/GenBank/DDBJ databases">
        <title>An acidophilic fungus is an integral part of prey digestion in a carnivorous sundew plant.</title>
        <authorList>
            <person name="Tsai I.J."/>
        </authorList>
    </citation>
    <scope>NUCLEOTIDE SEQUENCE [LARGE SCALE GENOMIC DNA]</scope>
    <source>
        <strain evidence="1">169a</strain>
    </source>
</reference>
<evidence type="ECO:0000313" key="1">
    <source>
        <dbReference type="EMBL" id="WPH00503.1"/>
    </source>
</evidence>
<protein>
    <recommendedName>
        <fullName evidence="3">DUF1993 domain-containing protein</fullName>
    </recommendedName>
</protein>
<gene>
    <name evidence="1" type="ORF">R9X50_00333200</name>
</gene>
<dbReference type="InterPro" id="IPR034660">
    <property type="entry name" value="DinB/YfiT-like"/>
</dbReference>
<evidence type="ECO:0008006" key="3">
    <source>
        <dbReference type="Google" id="ProtNLM"/>
    </source>
</evidence>
<dbReference type="Pfam" id="PF09351">
    <property type="entry name" value="DUF1993"/>
    <property type="match status" value="1"/>
</dbReference>
<sequence>MFVKQLGSRCQIKSSFPIISLTFSRNRISRASFTMSSVSLYDFTVPVAIKQLESLRAVLKKAEQWCKDNGKPESTITEGRLAPDMLPLTFQVQAACNMSAKCIQRLEAGDVPFIEDNEKTFAELDARIAKNLEILKAVKPEALQGKESAKVEFKAGPAELKFTGLSYVQQFLLPNLFFHTTTAYAIVRAAGVTVGKFDFLGAPIGQ</sequence>
<dbReference type="PANTHER" id="PTHR36922">
    <property type="entry name" value="BLL2446 PROTEIN"/>
    <property type="match status" value="1"/>
</dbReference>
<dbReference type="EMBL" id="CP138583">
    <property type="protein sequence ID" value="WPH00503.1"/>
    <property type="molecule type" value="Genomic_DNA"/>
</dbReference>
<dbReference type="Proteomes" id="UP001303373">
    <property type="component" value="Chromosome 4"/>
</dbReference>
<dbReference type="Gene3D" id="1.20.120.450">
    <property type="entry name" value="dinb family like domain"/>
    <property type="match status" value="1"/>
</dbReference>
<dbReference type="AlphaFoldDB" id="A0AAQ3M5J0"/>
<dbReference type="PANTHER" id="PTHR36922:SF1">
    <property type="entry name" value="DUF1993 DOMAIN-CONTAINING PROTEIN"/>
    <property type="match status" value="1"/>
</dbReference>
<proteinExistence type="predicted"/>
<accession>A0AAQ3M5J0</accession>
<evidence type="ECO:0000313" key="2">
    <source>
        <dbReference type="Proteomes" id="UP001303373"/>
    </source>
</evidence>
<name>A0AAQ3M5J0_9PEZI</name>